<organism evidence="1 2">
    <name type="scientific">Streptomyces kaempferi</name>
    <dbReference type="NCBI Taxonomy" id="333725"/>
    <lineage>
        <taxon>Bacteria</taxon>
        <taxon>Bacillati</taxon>
        <taxon>Actinomycetota</taxon>
        <taxon>Actinomycetes</taxon>
        <taxon>Kitasatosporales</taxon>
        <taxon>Streptomycetaceae</taxon>
        <taxon>Streptomyces</taxon>
    </lineage>
</organism>
<reference evidence="2" key="1">
    <citation type="journal article" date="2019" name="Int. J. Syst. Evol. Microbiol.">
        <title>The Global Catalogue of Microorganisms (GCM) 10K type strain sequencing project: providing services to taxonomists for standard genome sequencing and annotation.</title>
        <authorList>
            <consortium name="The Broad Institute Genomics Platform"/>
            <consortium name="The Broad Institute Genome Sequencing Center for Infectious Disease"/>
            <person name="Wu L."/>
            <person name="Ma J."/>
        </authorList>
    </citation>
    <scope>NUCLEOTIDE SEQUENCE [LARGE SCALE GENOMIC DNA]</scope>
    <source>
        <strain evidence="2">CGMCC 4.7020</strain>
    </source>
</reference>
<comment type="caution">
    <text evidence="1">The sequence shown here is derived from an EMBL/GenBank/DDBJ whole genome shotgun (WGS) entry which is preliminary data.</text>
</comment>
<evidence type="ECO:0000313" key="2">
    <source>
        <dbReference type="Proteomes" id="UP001597058"/>
    </source>
</evidence>
<protein>
    <submittedName>
        <fullName evidence="1">Uncharacterized protein</fullName>
    </submittedName>
</protein>
<sequence length="44" mass="4945">MSAYVESLIQRQLERRLPHPVAVLTSDPEDLLMPCGPSVRVIKV</sequence>
<dbReference type="EMBL" id="JBHTMM010000024">
    <property type="protein sequence ID" value="MFD1308209.1"/>
    <property type="molecule type" value="Genomic_DNA"/>
</dbReference>
<dbReference type="RefSeq" id="WP_282189858.1">
    <property type="nucleotide sequence ID" value="NZ_JBHTMM010000024.1"/>
</dbReference>
<keyword evidence="2" id="KW-1185">Reference proteome</keyword>
<name>A0ABW3XI36_9ACTN</name>
<accession>A0ABW3XI36</accession>
<proteinExistence type="predicted"/>
<evidence type="ECO:0000313" key="1">
    <source>
        <dbReference type="EMBL" id="MFD1308209.1"/>
    </source>
</evidence>
<dbReference type="Proteomes" id="UP001597058">
    <property type="component" value="Unassembled WGS sequence"/>
</dbReference>
<gene>
    <name evidence="1" type="ORF">ACFQ5X_20410</name>
</gene>